<dbReference type="InterPro" id="IPR013785">
    <property type="entry name" value="Aldolase_TIM"/>
</dbReference>
<name>A0A518B743_9BACT</name>
<dbReference type="CDD" id="cd00408">
    <property type="entry name" value="DHDPS-like"/>
    <property type="match status" value="1"/>
</dbReference>
<dbReference type="PANTHER" id="PTHR42849:SF1">
    <property type="entry name" value="N-ACETYLNEURAMINATE LYASE"/>
    <property type="match status" value="1"/>
</dbReference>
<gene>
    <name evidence="6" type="primary">yagE_3</name>
    <name evidence="6" type="ORF">Pan216_36520</name>
</gene>
<dbReference type="Proteomes" id="UP000317093">
    <property type="component" value="Chromosome"/>
</dbReference>
<dbReference type="PROSITE" id="PS00666">
    <property type="entry name" value="DHDPS_2"/>
    <property type="match status" value="1"/>
</dbReference>
<proteinExistence type="inferred from homology"/>
<dbReference type="PANTHER" id="PTHR42849">
    <property type="entry name" value="N-ACETYLNEURAMINATE LYASE"/>
    <property type="match status" value="1"/>
</dbReference>
<dbReference type="InterPro" id="IPR020625">
    <property type="entry name" value="Schiff_base-form_aldolases_AS"/>
</dbReference>
<dbReference type="EC" id="4.1.2.-" evidence="6"/>
<keyword evidence="1 3" id="KW-0456">Lyase</keyword>
<dbReference type="Gene3D" id="3.20.20.70">
    <property type="entry name" value="Aldolase class I"/>
    <property type="match status" value="1"/>
</dbReference>
<dbReference type="GO" id="GO:0008747">
    <property type="term" value="F:N-acetylneuraminate lyase activity"/>
    <property type="evidence" value="ECO:0007669"/>
    <property type="project" value="TreeGrafter"/>
</dbReference>
<dbReference type="Pfam" id="PF00701">
    <property type="entry name" value="DHDPS"/>
    <property type="match status" value="1"/>
</dbReference>
<dbReference type="InterPro" id="IPR002220">
    <property type="entry name" value="DapA-like"/>
</dbReference>
<dbReference type="RefSeq" id="WP_419192656.1">
    <property type="nucleotide sequence ID" value="NZ_CP036279.1"/>
</dbReference>
<evidence type="ECO:0000256" key="2">
    <source>
        <dbReference type="ARBA" id="ARBA00023270"/>
    </source>
</evidence>
<feature type="active site" description="Schiff-base intermediate with substrate" evidence="4">
    <location>
        <position position="166"/>
    </location>
</feature>
<evidence type="ECO:0000313" key="7">
    <source>
        <dbReference type="Proteomes" id="UP000317093"/>
    </source>
</evidence>
<keyword evidence="2" id="KW-0704">Schiff base</keyword>
<evidence type="ECO:0000256" key="3">
    <source>
        <dbReference type="PIRNR" id="PIRNR001365"/>
    </source>
</evidence>
<organism evidence="6 7">
    <name type="scientific">Kolteria novifilia</name>
    <dbReference type="NCBI Taxonomy" id="2527975"/>
    <lineage>
        <taxon>Bacteria</taxon>
        <taxon>Pseudomonadati</taxon>
        <taxon>Planctomycetota</taxon>
        <taxon>Planctomycetia</taxon>
        <taxon>Kolteriales</taxon>
        <taxon>Kolteriaceae</taxon>
        <taxon>Kolteria</taxon>
    </lineage>
</organism>
<dbReference type="PRINTS" id="PR00146">
    <property type="entry name" value="DHPICSNTHASE"/>
</dbReference>
<sequence length="308" mass="33983">MESKAKIAGIYVPLAIPLLDDGSVNEPELRRYVNWLIEQGIDGLFLNGSTGEYIRFTGEERRQVARLITSEVDGKVQVIAGLGDENAQNCVESCKFYADLGVRAAALIAPTYFIHRQETIFAYLAEVAKSSPVDVTVYNIPFFANRIGVETVKKLVEEFPNVVGIKDSSGDIAHMQRMMDAVLPIRPDFAFITGMETTLFPMIVAGCNGGIHATAGVVPKLVKTVYEKANAGDFDAARKAQYRILRIFDPMMNSLDFPEGFRRGIALRGFDMRRGRIPAGVDEAEKAGKLEAVLNREFKELEELGLLG</sequence>
<evidence type="ECO:0000313" key="6">
    <source>
        <dbReference type="EMBL" id="QDU62782.1"/>
    </source>
</evidence>
<feature type="binding site" evidence="5">
    <location>
        <position position="211"/>
    </location>
    <ligand>
        <name>pyruvate</name>
        <dbReference type="ChEBI" id="CHEBI:15361"/>
    </ligand>
</feature>
<dbReference type="SMART" id="SM01130">
    <property type="entry name" value="DHDPS"/>
    <property type="match status" value="1"/>
</dbReference>
<dbReference type="GO" id="GO:0019262">
    <property type="term" value="P:N-acetylneuraminate catabolic process"/>
    <property type="evidence" value="ECO:0007669"/>
    <property type="project" value="TreeGrafter"/>
</dbReference>
<feature type="binding site" evidence="5">
    <location>
        <position position="50"/>
    </location>
    <ligand>
        <name>pyruvate</name>
        <dbReference type="ChEBI" id="CHEBI:15361"/>
    </ligand>
</feature>
<evidence type="ECO:0000256" key="5">
    <source>
        <dbReference type="PIRSR" id="PIRSR001365-2"/>
    </source>
</evidence>
<reference evidence="6 7" key="1">
    <citation type="submission" date="2019-02" db="EMBL/GenBank/DDBJ databases">
        <title>Deep-cultivation of Planctomycetes and their phenomic and genomic characterization uncovers novel biology.</title>
        <authorList>
            <person name="Wiegand S."/>
            <person name="Jogler M."/>
            <person name="Boedeker C."/>
            <person name="Pinto D."/>
            <person name="Vollmers J."/>
            <person name="Rivas-Marin E."/>
            <person name="Kohn T."/>
            <person name="Peeters S.H."/>
            <person name="Heuer A."/>
            <person name="Rast P."/>
            <person name="Oberbeckmann S."/>
            <person name="Bunk B."/>
            <person name="Jeske O."/>
            <person name="Meyerdierks A."/>
            <person name="Storesund J.E."/>
            <person name="Kallscheuer N."/>
            <person name="Luecker S."/>
            <person name="Lage O.M."/>
            <person name="Pohl T."/>
            <person name="Merkel B.J."/>
            <person name="Hornburger P."/>
            <person name="Mueller R.-W."/>
            <person name="Bruemmer F."/>
            <person name="Labrenz M."/>
            <person name="Spormann A.M."/>
            <person name="Op den Camp H."/>
            <person name="Overmann J."/>
            <person name="Amann R."/>
            <person name="Jetten M.S.M."/>
            <person name="Mascher T."/>
            <person name="Medema M.H."/>
            <person name="Devos D.P."/>
            <person name="Kaster A.-K."/>
            <person name="Ovreas L."/>
            <person name="Rohde M."/>
            <person name="Galperin M.Y."/>
            <person name="Jogler C."/>
        </authorList>
    </citation>
    <scope>NUCLEOTIDE SEQUENCE [LARGE SCALE GENOMIC DNA]</scope>
    <source>
        <strain evidence="6 7">Pan216</strain>
    </source>
</reference>
<dbReference type="AlphaFoldDB" id="A0A518B743"/>
<feature type="active site" description="Proton donor/acceptor" evidence="4">
    <location>
        <position position="138"/>
    </location>
</feature>
<accession>A0A518B743</accession>
<comment type="similarity">
    <text evidence="3">Belongs to the DapA family.</text>
</comment>
<dbReference type="SUPFAM" id="SSF51569">
    <property type="entry name" value="Aldolase"/>
    <property type="match status" value="1"/>
</dbReference>
<evidence type="ECO:0000256" key="4">
    <source>
        <dbReference type="PIRSR" id="PIRSR001365-1"/>
    </source>
</evidence>
<dbReference type="GO" id="GO:0005829">
    <property type="term" value="C:cytosol"/>
    <property type="evidence" value="ECO:0007669"/>
    <property type="project" value="TreeGrafter"/>
</dbReference>
<dbReference type="EMBL" id="CP036279">
    <property type="protein sequence ID" value="QDU62782.1"/>
    <property type="molecule type" value="Genomic_DNA"/>
</dbReference>
<evidence type="ECO:0000256" key="1">
    <source>
        <dbReference type="ARBA" id="ARBA00023239"/>
    </source>
</evidence>
<protein>
    <submittedName>
        <fullName evidence="6">Putative 2-keto-3-deoxy-galactonate aldolase YagE</fullName>
        <ecNumber evidence="6">4.1.2.-</ecNumber>
    </submittedName>
</protein>
<keyword evidence="7" id="KW-1185">Reference proteome</keyword>
<dbReference type="KEGG" id="knv:Pan216_36520"/>
<dbReference type="PIRSF" id="PIRSF001365">
    <property type="entry name" value="DHDPS"/>
    <property type="match status" value="1"/>
</dbReference>